<dbReference type="Pfam" id="PF01607">
    <property type="entry name" value="CBM_14"/>
    <property type="match status" value="1"/>
</dbReference>
<feature type="domain" description="Chitin-binding type-2" evidence="12">
    <location>
        <begin position="444"/>
        <end position="498"/>
    </location>
</feature>
<dbReference type="PANTHER" id="PTHR11177:SF317">
    <property type="entry name" value="CHITINASE 12-RELATED"/>
    <property type="match status" value="1"/>
</dbReference>
<dbReference type="EC" id="3.2.1.14" evidence="3"/>
<feature type="compositionally biased region" description="Low complexity" evidence="11">
    <location>
        <begin position="417"/>
        <end position="444"/>
    </location>
</feature>
<dbReference type="EMBL" id="OU015569">
    <property type="protein sequence ID" value="CAG5099948.1"/>
    <property type="molecule type" value="Genomic_DNA"/>
</dbReference>
<dbReference type="PROSITE" id="PS01095">
    <property type="entry name" value="GH18_1"/>
    <property type="match status" value="1"/>
</dbReference>
<dbReference type="InterPro" id="IPR036508">
    <property type="entry name" value="Chitin-bd_dom_sf"/>
</dbReference>
<keyword evidence="8 10" id="KW-0326">Glycosidase</keyword>
<dbReference type="PROSITE" id="PS51910">
    <property type="entry name" value="GH18_2"/>
    <property type="match status" value="1"/>
</dbReference>
<dbReference type="Gene3D" id="3.20.20.80">
    <property type="entry name" value="Glycosidases"/>
    <property type="match status" value="1"/>
</dbReference>
<dbReference type="InterPro" id="IPR002557">
    <property type="entry name" value="Chitin-bd_dom"/>
</dbReference>
<keyword evidence="9" id="KW-0119">Carbohydrate metabolism</keyword>
<gene>
    <name evidence="14" type="ORF">OKIOD_LOCUS8321</name>
</gene>
<evidence type="ECO:0000256" key="1">
    <source>
        <dbReference type="ARBA" id="ARBA00000822"/>
    </source>
</evidence>
<dbReference type="Gene3D" id="2.170.140.10">
    <property type="entry name" value="Chitin binding domain"/>
    <property type="match status" value="1"/>
</dbReference>
<evidence type="ECO:0000256" key="9">
    <source>
        <dbReference type="ARBA" id="ARBA00023326"/>
    </source>
</evidence>
<accession>A0ABN7SL20</accession>
<feature type="domain" description="GH18" evidence="13">
    <location>
        <begin position="33"/>
        <end position="412"/>
    </location>
</feature>
<keyword evidence="6" id="KW-0146">Chitin degradation</keyword>
<evidence type="ECO:0000256" key="2">
    <source>
        <dbReference type="ARBA" id="ARBA00009121"/>
    </source>
</evidence>
<feature type="region of interest" description="Disordered" evidence="11">
    <location>
        <begin position="414"/>
        <end position="445"/>
    </location>
</feature>
<evidence type="ECO:0000256" key="5">
    <source>
        <dbReference type="ARBA" id="ARBA00022801"/>
    </source>
</evidence>
<evidence type="ECO:0000256" key="8">
    <source>
        <dbReference type="ARBA" id="ARBA00023295"/>
    </source>
</evidence>
<evidence type="ECO:0000256" key="7">
    <source>
        <dbReference type="ARBA" id="ARBA00023157"/>
    </source>
</evidence>
<dbReference type="SUPFAM" id="SSF54556">
    <property type="entry name" value="Chitinase insertion domain"/>
    <property type="match status" value="1"/>
</dbReference>
<dbReference type="SUPFAM" id="SSF51445">
    <property type="entry name" value="(Trans)glycosidases"/>
    <property type="match status" value="1"/>
</dbReference>
<keyword evidence="5 10" id="KW-0378">Hydrolase</keyword>
<dbReference type="Pfam" id="PF00704">
    <property type="entry name" value="Glyco_hydro_18"/>
    <property type="match status" value="1"/>
</dbReference>
<evidence type="ECO:0000256" key="6">
    <source>
        <dbReference type="ARBA" id="ARBA00023024"/>
    </source>
</evidence>
<evidence type="ECO:0000256" key="3">
    <source>
        <dbReference type="ARBA" id="ARBA00012729"/>
    </source>
</evidence>
<comment type="similarity">
    <text evidence="2">Belongs to the glycosyl hydrolase 18 family. Chitinase class II subfamily.</text>
</comment>
<keyword evidence="4" id="KW-0147">Chitin-binding</keyword>
<dbReference type="SUPFAM" id="SSF57625">
    <property type="entry name" value="Invertebrate chitin-binding proteins"/>
    <property type="match status" value="1"/>
</dbReference>
<evidence type="ECO:0000256" key="11">
    <source>
        <dbReference type="SAM" id="MobiDB-lite"/>
    </source>
</evidence>
<evidence type="ECO:0000259" key="13">
    <source>
        <dbReference type="PROSITE" id="PS51910"/>
    </source>
</evidence>
<dbReference type="InterPro" id="IPR017853">
    <property type="entry name" value="GH"/>
</dbReference>
<dbReference type="PANTHER" id="PTHR11177">
    <property type="entry name" value="CHITINASE"/>
    <property type="match status" value="1"/>
</dbReference>
<evidence type="ECO:0000259" key="12">
    <source>
        <dbReference type="PROSITE" id="PS50940"/>
    </source>
</evidence>
<keyword evidence="15" id="KW-1185">Reference proteome</keyword>
<dbReference type="InterPro" id="IPR001223">
    <property type="entry name" value="Glyco_hydro18_cat"/>
</dbReference>
<protein>
    <recommendedName>
        <fullName evidence="3">chitinase</fullName>
        <ecNumber evidence="3">3.2.1.14</ecNumber>
    </recommendedName>
</protein>
<keyword evidence="7" id="KW-1015">Disulfide bond</keyword>
<proteinExistence type="inferred from homology"/>
<reference evidence="14 15" key="1">
    <citation type="submission" date="2021-04" db="EMBL/GenBank/DDBJ databases">
        <authorList>
            <person name="Bliznina A."/>
        </authorList>
    </citation>
    <scope>NUCLEOTIDE SEQUENCE [LARGE SCALE GENOMIC DNA]</scope>
</reference>
<dbReference type="SMART" id="SM00494">
    <property type="entry name" value="ChtBD2"/>
    <property type="match status" value="1"/>
</dbReference>
<dbReference type="PROSITE" id="PS50940">
    <property type="entry name" value="CHIT_BIND_II"/>
    <property type="match status" value="1"/>
</dbReference>
<evidence type="ECO:0000313" key="14">
    <source>
        <dbReference type="EMBL" id="CAG5099948.1"/>
    </source>
</evidence>
<dbReference type="SMART" id="SM00636">
    <property type="entry name" value="Glyco_18"/>
    <property type="match status" value="1"/>
</dbReference>
<name>A0ABN7SL20_OIKDI</name>
<dbReference type="Gene3D" id="3.10.50.10">
    <property type="match status" value="1"/>
</dbReference>
<evidence type="ECO:0000313" key="15">
    <source>
        <dbReference type="Proteomes" id="UP001158576"/>
    </source>
</evidence>
<sequence>MKLSSALLAVSAYSSPTQLNADKATEVDTKDAGWISCYYTNWSQYRPDYGTYFPEDMDASLCTHLIYAFAEMHNTGSEWTIKEYEWNDEAMYARFMANKKGAKTLLAVGGWNHGSTRFTQMLDSGESGIRKWAQNSIAFCKRHGFDGFDVDWEYPAMTTVDVSPQEDYYRYQRMIEILREEVDKHPGFLLTVAVGIPEKMIYRIDGKNPAYDVVHLTQHVDMVNLMAYDVHGHWEDKTGHQMPAHIKRADDRLGYTDSVEWILENWIVQGANPQKLSLGLASYGRGFTLESSANHGYMAPAKLDTNTGLYSGAPGKYTREPGFLSYYEICEKINEGWKTVWDEEISATYAHGGDQWIGFDNEESIRYKVKLAKHYRLGGIMWWTLDDDDFKGNYCGSRYPLLSAGYDEWFHGGAAPTGGPTTPNSSTTRSTTTTKQTTTSNGVTPDCGNSPDGYYNHPQYCDHYFQCSNGILYDFTCPPGTYWEPNSRICEHSLSVDCCDGQRPCNGF</sequence>
<evidence type="ECO:0000256" key="4">
    <source>
        <dbReference type="ARBA" id="ARBA00022669"/>
    </source>
</evidence>
<dbReference type="InterPro" id="IPR050314">
    <property type="entry name" value="Glycosyl_Hydrlase_18"/>
</dbReference>
<evidence type="ECO:0000256" key="10">
    <source>
        <dbReference type="RuleBase" id="RU000489"/>
    </source>
</evidence>
<dbReference type="InterPro" id="IPR001579">
    <property type="entry name" value="Glyco_hydro_18_chit_AS"/>
</dbReference>
<dbReference type="InterPro" id="IPR029070">
    <property type="entry name" value="Chitinase_insertion_sf"/>
</dbReference>
<comment type="catalytic activity">
    <reaction evidence="1">
        <text>Random endo-hydrolysis of N-acetyl-beta-D-glucosaminide (1-&gt;4)-beta-linkages in chitin and chitodextrins.</text>
        <dbReference type="EC" id="3.2.1.14"/>
    </reaction>
</comment>
<dbReference type="Proteomes" id="UP001158576">
    <property type="component" value="Chromosome XSR"/>
</dbReference>
<keyword evidence="9" id="KW-0624">Polysaccharide degradation</keyword>
<dbReference type="InterPro" id="IPR011583">
    <property type="entry name" value="Chitinase_II/V-like_cat"/>
</dbReference>
<organism evidence="14 15">
    <name type="scientific">Oikopleura dioica</name>
    <name type="common">Tunicate</name>
    <dbReference type="NCBI Taxonomy" id="34765"/>
    <lineage>
        <taxon>Eukaryota</taxon>
        <taxon>Metazoa</taxon>
        <taxon>Chordata</taxon>
        <taxon>Tunicata</taxon>
        <taxon>Appendicularia</taxon>
        <taxon>Copelata</taxon>
        <taxon>Oikopleuridae</taxon>
        <taxon>Oikopleura</taxon>
    </lineage>
</organism>